<evidence type="ECO:0000313" key="2">
    <source>
        <dbReference type="EMBL" id="OWM72541.1"/>
    </source>
</evidence>
<evidence type="ECO:0000256" key="1">
    <source>
        <dbReference type="SAM" id="MobiDB-lite"/>
    </source>
</evidence>
<feature type="compositionally biased region" description="Basic and acidic residues" evidence="1">
    <location>
        <begin position="69"/>
        <end position="78"/>
    </location>
</feature>
<dbReference type="EMBL" id="MTKT01004278">
    <property type="protein sequence ID" value="OWM72541.1"/>
    <property type="molecule type" value="Genomic_DNA"/>
</dbReference>
<protein>
    <submittedName>
        <fullName evidence="2">Uncharacterized protein</fullName>
    </submittedName>
</protein>
<name>A0A218WJX8_PUNGR</name>
<organism evidence="2 3">
    <name type="scientific">Punica granatum</name>
    <name type="common">Pomegranate</name>
    <dbReference type="NCBI Taxonomy" id="22663"/>
    <lineage>
        <taxon>Eukaryota</taxon>
        <taxon>Viridiplantae</taxon>
        <taxon>Streptophyta</taxon>
        <taxon>Embryophyta</taxon>
        <taxon>Tracheophyta</taxon>
        <taxon>Spermatophyta</taxon>
        <taxon>Magnoliopsida</taxon>
        <taxon>eudicotyledons</taxon>
        <taxon>Gunneridae</taxon>
        <taxon>Pentapetalae</taxon>
        <taxon>rosids</taxon>
        <taxon>malvids</taxon>
        <taxon>Myrtales</taxon>
        <taxon>Lythraceae</taxon>
        <taxon>Punica</taxon>
    </lineage>
</organism>
<proteinExistence type="predicted"/>
<feature type="region of interest" description="Disordered" evidence="1">
    <location>
        <begin position="45"/>
        <end position="78"/>
    </location>
</feature>
<reference evidence="3" key="1">
    <citation type="journal article" date="2017" name="Plant J.">
        <title>The pomegranate (Punica granatum L.) genome and the genomics of punicalagin biosynthesis.</title>
        <authorList>
            <person name="Qin G."/>
            <person name="Xu C."/>
            <person name="Ming R."/>
            <person name="Tang H."/>
            <person name="Guyot R."/>
            <person name="Kramer E.M."/>
            <person name="Hu Y."/>
            <person name="Yi X."/>
            <person name="Qi Y."/>
            <person name="Xu X."/>
            <person name="Gao Z."/>
            <person name="Pan H."/>
            <person name="Jian J."/>
            <person name="Tian Y."/>
            <person name="Yue Z."/>
            <person name="Xu Y."/>
        </authorList>
    </citation>
    <scope>NUCLEOTIDE SEQUENCE [LARGE SCALE GENOMIC DNA]</scope>
    <source>
        <strain evidence="3">cv. Dabenzi</strain>
    </source>
</reference>
<accession>A0A218WJX8</accession>
<dbReference type="AlphaFoldDB" id="A0A218WJX8"/>
<dbReference type="Proteomes" id="UP000197138">
    <property type="component" value="Unassembled WGS sequence"/>
</dbReference>
<comment type="caution">
    <text evidence="2">The sequence shown here is derived from an EMBL/GenBank/DDBJ whole genome shotgun (WGS) entry which is preliminary data.</text>
</comment>
<evidence type="ECO:0000313" key="3">
    <source>
        <dbReference type="Proteomes" id="UP000197138"/>
    </source>
</evidence>
<sequence>MDPYRLFFFCFLLDCEEREPEEKGPLDSASSDGIFRVVGEEEKDEVMGRLGSSEQRKKGGKMVPGSGLVERDEKKKWK</sequence>
<gene>
    <name evidence="2" type="ORF">CDL15_Pgr017282</name>
</gene>